<keyword evidence="2 5" id="KW-0863">Zinc-finger</keyword>
<dbReference type="GO" id="GO:0008270">
    <property type="term" value="F:zinc ion binding"/>
    <property type="evidence" value="ECO:0007669"/>
    <property type="project" value="UniProtKB-KW"/>
</dbReference>
<dbReference type="Gene3D" id="3.30.40.10">
    <property type="entry name" value="Zinc/RING finger domain, C3HC4 (zinc finger)"/>
    <property type="match status" value="1"/>
</dbReference>
<dbReference type="InterPro" id="IPR018957">
    <property type="entry name" value="Znf_C3HC4_RING-type"/>
</dbReference>
<feature type="compositionally biased region" description="Basic and acidic residues" evidence="7">
    <location>
        <begin position="1"/>
        <end position="11"/>
    </location>
</feature>
<comment type="caution">
    <text evidence="10">The sequence shown here is derived from an EMBL/GenBank/DDBJ whole genome shotgun (WGS) entry which is preliminary data.</text>
</comment>
<dbReference type="Gene3D" id="2.60.40.1970">
    <property type="entry name" value="YEATS domain"/>
    <property type="match status" value="1"/>
</dbReference>
<feature type="compositionally biased region" description="Basic and acidic residues" evidence="7">
    <location>
        <begin position="381"/>
        <end position="402"/>
    </location>
</feature>
<proteinExistence type="predicted"/>
<evidence type="ECO:0008006" key="12">
    <source>
        <dbReference type="Google" id="ProtNLM"/>
    </source>
</evidence>
<dbReference type="Proteomes" id="UP000756346">
    <property type="component" value="Unassembled WGS sequence"/>
</dbReference>
<dbReference type="Pfam" id="PF00097">
    <property type="entry name" value="zf-C3HC4"/>
    <property type="match status" value="1"/>
</dbReference>
<protein>
    <recommendedName>
        <fullName evidence="12">RING-type domain-containing protein</fullName>
    </recommendedName>
</protein>
<evidence type="ECO:0000256" key="3">
    <source>
        <dbReference type="ARBA" id="ARBA00022833"/>
    </source>
</evidence>
<dbReference type="Pfam" id="PF03366">
    <property type="entry name" value="YEATS"/>
    <property type="match status" value="1"/>
</dbReference>
<dbReference type="RefSeq" id="XP_046010274.1">
    <property type="nucleotide sequence ID" value="XM_046154434.1"/>
</dbReference>
<dbReference type="GO" id="GO:0005634">
    <property type="term" value="C:nucleus"/>
    <property type="evidence" value="ECO:0007669"/>
    <property type="project" value="UniProtKB-SubCell"/>
</dbReference>
<feature type="region of interest" description="Disordered" evidence="7">
    <location>
        <begin position="1"/>
        <end position="121"/>
    </location>
</feature>
<feature type="compositionally biased region" description="Basic and acidic residues" evidence="7">
    <location>
        <begin position="100"/>
        <end position="113"/>
    </location>
</feature>
<dbReference type="PROSITE" id="PS51037">
    <property type="entry name" value="YEATS"/>
    <property type="match status" value="1"/>
</dbReference>
<keyword evidence="11" id="KW-1185">Reference proteome</keyword>
<evidence type="ECO:0000313" key="10">
    <source>
        <dbReference type="EMBL" id="KAH7027475.1"/>
    </source>
</evidence>
<dbReference type="InterPro" id="IPR017907">
    <property type="entry name" value="Znf_RING_CS"/>
</dbReference>
<organism evidence="10 11">
    <name type="scientific">Microdochium trichocladiopsis</name>
    <dbReference type="NCBI Taxonomy" id="1682393"/>
    <lineage>
        <taxon>Eukaryota</taxon>
        <taxon>Fungi</taxon>
        <taxon>Dikarya</taxon>
        <taxon>Ascomycota</taxon>
        <taxon>Pezizomycotina</taxon>
        <taxon>Sordariomycetes</taxon>
        <taxon>Xylariomycetidae</taxon>
        <taxon>Xylariales</taxon>
        <taxon>Microdochiaceae</taxon>
        <taxon>Microdochium</taxon>
    </lineage>
</organism>
<dbReference type="GeneID" id="70183980"/>
<evidence type="ECO:0000256" key="4">
    <source>
        <dbReference type="ARBA" id="ARBA00023242"/>
    </source>
</evidence>
<evidence type="ECO:0000256" key="2">
    <source>
        <dbReference type="ARBA" id="ARBA00022771"/>
    </source>
</evidence>
<feature type="compositionally biased region" description="Basic and acidic residues" evidence="7">
    <location>
        <begin position="52"/>
        <end position="84"/>
    </location>
</feature>
<gene>
    <name evidence="10" type="ORF">B0I36DRAFT_327166</name>
</gene>
<evidence type="ECO:0000313" key="11">
    <source>
        <dbReference type="Proteomes" id="UP000756346"/>
    </source>
</evidence>
<feature type="domain" description="RING-type" evidence="8">
    <location>
        <begin position="128"/>
        <end position="190"/>
    </location>
</feature>
<dbReference type="AlphaFoldDB" id="A0A9P9BRP1"/>
<dbReference type="PROSITE" id="PS00518">
    <property type="entry name" value="ZF_RING_1"/>
    <property type="match status" value="1"/>
</dbReference>
<keyword evidence="4 6" id="KW-0539">Nucleus</keyword>
<dbReference type="EMBL" id="JAGTJQ010000007">
    <property type="protein sequence ID" value="KAH7027475.1"/>
    <property type="molecule type" value="Genomic_DNA"/>
</dbReference>
<evidence type="ECO:0000256" key="6">
    <source>
        <dbReference type="PROSITE-ProRule" id="PRU00376"/>
    </source>
</evidence>
<dbReference type="InterPro" id="IPR013083">
    <property type="entry name" value="Znf_RING/FYVE/PHD"/>
</dbReference>
<name>A0A9P9BRP1_9PEZI</name>
<evidence type="ECO:0000259" key="9">
    <source>
        <dbReference type="PROSITE" id="PS51037"/>
    </source>
</evidence>
<sequence>MSTHTARDRAVRRARRSAIRSQDAHESRHLSQPAPSNDDVIDLTGEPSSPLRGDRFQGEAREQENPRHDNLSDNRTKRDHHGEAQARPPQRQEPQATPDAKSEFEYGDARAEGDDGADGQTIDEDDTCPICQLLLHDPVRTTCNHTLCSFCMATWASVSLAAPMAIVDVDEVPVDFDAVQDLEARCPMCRTLTAARPDTQRREALREKYPRAYAMRSAEVAAEQSLAGGTGGGAGVQTITVYIGNRHTLVAPSPSGLQENQHEWEFFVRPSRTDIIEEVHMHLHPTFRPSRVVRQRAPYVITRLGWGVFQVTADVVLKAGYEWVSDDARDTVDGARRGVLPLEWMLDFEGFGGKGSMARCRLKVRREGVQASGGAEDEDAEMARDARETRRMVRQYERDGRYEPSATRRRRQ</sequence>
<dbReference type="SUPFAM" id="SSF57850">
    <property type="entry name" value="RING/U-box"/>
    <property type="match status" value="1"/>
</dbReference>
<accession>A0A9P9BRP1</accession>
<keyword evidence="1" id="KW-0479">Metal-binding</keyword>
<feature type="domain" description="YEATS" evidence="9">
    <location>
        <begin position="231"/>
        <end position="412"/>
    </location>
</feature>
<evidence type="ECO:0000256" key="1">
    <source>
        <dbReference type="ARBA" id="ARBA00022723"/>
    </source>
</evidence>
<evidence type="ECO:0000259" key="8">
    <source>
        <dbReference type="PROSITE" id="PS50089"/>
    </source>
</evidence>
<keyword evidence="3" id="KW-0862">Zinc</keyword>
<feature type="compositionally biased region" description="Low complexity" evidence="7">
    <location>
        <begin position="85"/>
        <end position="96"/>
    </location>
</feature>
<reference evidence="10" key="1">
    <citation type="journal article" date="2021" name="Nat. Commun.">
        <title>Genetic determinants of endophytism in the Arabidopsis root mycobiome.</title>
        <authorList>
            <person name="Mesny F."/>
            <person name="Miyauchi S."/>
            <person name="Thiergart T."/>
            <person name="Pickel B."/>
            <person name="Atanasova L."/>
            <person name="Karlsson M."/>
            <person name="Huettel B."/>
            <person name="Barry K.W."/>
            <person name="Haridas S."/>
            <person name="Chen C."/>
            <person name="Bauer D."/>
            <person name="Andreopoulos W."/>
            <person name="Pangilinan J."/>
            <person name="LaButti K."/>
            <person name="Riley R."/>
            <person name="Lipzen A."/>
            <person name="Clum A."/>
            <person name="Drula E."/>
            <person name="Henrissat B."/>
            <person name="Kohler A."/>
            <person name="Grigoriev I.V."/>
            <person name="Martin F.M."/>
            <person name="Hacquard S."/>
        </authorList>
    </citation>
    <scope>NUCLEOTIDE SEQUENCE</scope>
    <source>
        <strain evidence="10">MPI-CAGE-CH-0230</strain>
    </source>
</reference>
<dbReference type="PROSITE" id="PS50089">
    <property type="entry name" value="ZF_RING_2"/>
    <property type="match status" value="1"/>
</dbReference>
<evidence type="ECO:0000256" key="7">
    <source>
        <dbReference type="SAM" id="MobiDB-lite"/>
    </source>
</evidence>
<dbReference type="InterPro" id="IPR038704">
    <property type="entry name" value="YEAST_sf"/>
</dbReference>
<dbReference type="SMART" id="SM00184">
    <property type="entry name" value="RING"/>
    <property type="match status" value="1"/>
</dbReference>
<comment type="subcellular location">
    <subcellularLocation>
        <location evidence="6">Nucleus</location>
    </subcellularLocation>
</comment>
<dbReference type="InterPro" id="IPR055129">
    <property type="entry name" value="YEATS_dom"/>
</dbReference>
<evidence type="ECO:0000256" key="5">
    <source>
        <dbReference type="PROSITE-ProRule" id="PRU00175"/>
    </source>
</evidence>
<feature type="region of interest" description="Disordered" evidence="7">
    <location>
        <begin position="368"/>
        <end position="412"/>
    </location>
</feature>
<dbReference type="OrthoDB" id="1630758at2759"/>
<dbReference type="InterPro" id="IPR001841">
    <property type="entry name" value="Znf_RING"/>
</dbReference>